<evidence type="ECO:0000313" key="2">
    <source>
        <dbReference type="Proteomes" id="UP000422764"/>
    </source>
</evidence>
<protein>
    <submittedName>
        <fullName evidence="1">Uncharacterized protein</fullName>
    </submittedName>
</protein>
<evidence type="ECO:0000313" key="1">
    <source>
        <dbReference type="EMBL" id="QGU96316.1"/>
    </source>
</evidence>
<dbReference type="EMBL" id="CP046522">
    <property type="protein sequence ID" value="QGU96316.1"/>
    <property type="molecule type" value="Genomic_DNA"/>
</dbReference>
<dbReference type="Proteomes" id="UP000422764">
    <property type="component" value="Chromosome"/>
</dbReference>
<accession>A0A6I6EZG3</accession>
<sequence>MLDNRAIIPLYANENLLNNLFTVVVQQYAQIRTVTTRSQQSIKITTPLANIIKGPYIQGTCTIELLNEFANQRTEERISKIIVVLLETKGILETNNLLKKINTKQDIDNIQENDYVEFKSTLSKSPQIKHIEDIIKYMEMKHTFSADGKEVSSETLAKLKNSLEEWKNSNSLKFITSGLAGTNTKAVVPLQLKYMQDSIDDLYDNYVTVMGKVVKGLDRGNKDISLSSHTYYDFLDDLHFKGFRDKFLKDSPIDGVYRNNFINDDTSFIEVLPIAMYI</sequence>
<dbReference type="AlphaFoldDB" id="A0A6I6EZG3"/>
<name>A0A6I6EZG3_9CLOT</name>
<organism evidence="1 2">
    <name type="scientific">Clostridium bovifaecis</name>
    <dbReference type="NCBI Taxonomy" id="2184719"/>
    <lineage>
        <taxon>Bacteria</taxon>
        <taxon>Bacillati</taxon>
        <taxon>Bacillota</taxon>
        <taxon>Clostridia</taxon>
        <taxon>Eubacteriales</taxon>
        <taxon>Clostridiaceae</taxon>
        <taxon>Clostridium</taxon>
    </lineage>
</organism>
<proteinExistence type="predicted"/>
<keyword evidence="2" id="KW-1185">Reference proteome</keyword>
<reference evidence="1 2" key="1">
    <citation type="submission" date="2019-12" db="EMBL/GenBank/DDBJ databases">
        <title>Genome sequenceing of Clostridium bovifaecis.</title>
        <authorList>
            <person name="Yao Y."/>
        </authorList>
    </citation>
    <scope>NUCLEOTIDE SEQUENCE [LARGE SCALE GENOMIC DNA]</scope>
    <source>
        <strain evidence="1 2">BXX</strain>
    </source>
</reference>
<dbReference type="InterPro" id="IPR045633">
    <property type="entry name" value="DUF6414"/>
</dbReference>
<gene>
    <name evidence="1" type="ORF">GOM49_15520</name>
</gene>
<dbReference type="Pfam" id="PF19952">
    <property type="entry name" value="DUF6414"/>
    <property type="match status" value="1"/>
</dbReference>